<protein>
    <submittedName>
        <fullName evidence="2">Uncharacterized protein</fullName>
    </submittedName>
</protein>
<reference evidence="2 3" key="1">
    <citation type="submission" date="2019-09" db="EMBL/GenBank/DDBJ databases">
        <title>Draft genome of the ectomycorrhizal ascomycete Sphaerosporella brunnea.</title>
        <authorList>
            <consortium name="DOE Joint Genome Institute"/>
            <person name="Benucci G.M."/>
            <person name="Marozzi G."/>
            <person name="Antonielli L."/>
            <person name="Sanchez S."/>
            <person name="Marco P."/>
            <person name="Wang X."/>
            <person name="Falini L.B."/>
            <person name="Barry K."/>
            <person name="Haridas S."/>
            <person name="Lipzen A."/>
            <person name="Labutti K."/>
            <person name="Grigoriev I.V."/>
            <person name="Murat C."/>
            <person name="Martin F."/>
            <person name="Albertini E."/>
            <person name="Donnini D."/>
            <person name="Bonito G."/>
        </authorList>
    </citation>
    <scope>NUCLEOTIDE SEQUENCE [LARGE SCALE GENOMIC DNA]</scope>
    <source>
        <strain evidence="2 3">Sb_GMNB300</strain>
    </source>
</reference>
<gene>
    <name evidence="2" type="ORF">FN846DRAFT_512299</name>
</gene>
<evidence type="ECO:0000313" key="3">
    <source>
        <dbReference type="Proteomes" id="UP000326924"/>
    </source>
</evidence>
<evidence type="ECO:0000313" key="2">
    <source>
        <dbReference type="EMBL" id="KAA8910809.1"/>
    </source>
</evidence>
<dbReference type="EMBL" id="VXIS01000042">
    <property type="protein sequence ID" value="KAA8910809.1"/>
    <property type="molecule type" value="Genomic_DNA"/>
</dbReference>
<comment type="caution">
    <text evidence="2">The sequence shown here is derived from an EMBL/GenBank/DDBJ whole genome shotgun (WGS) entry which is preliminary data.</text>
</comment>
<keyword evidence="3" id="KW-1185">Reference proteome</keyword>
<accession>A0A5J5F3D9</accession>
<evidence type="ECO:0000256" key="1">
    <source>
        <dbReference type="SAM" id="MobiDB-lite"/>
    </source>
</evidence>
<name>A0A5J5F3D9_9PEZI</name>
<feature type="region of interest" description="Disordered" evidence="1">
    <location>
        <begin position="197"/>
        <end position="229"/>
    </location>
</feature>
<dbReference type="Proteomes" id="UP000326924">
    <property type="component" value="Unassembled WGS sequence"/>
</dbReference>
<proteinExistence type="predicted"/>
<sequence>MLVARLLVSREDEMPDRHRLLPDLECQCLSVSNSPSNFLGTNELGEHVQQCDCTRCMHPYYLSIAFSVSCRMTKLVVPQTRPTGSFPTKQRQSPMSPSAFAVSVENAAPRQVYSTMTIKHIAIKITNHPSSTAMYPVSRFDFSSFKKSFPKSPDGALHLLDHGRYNKNVSWLKLWLLVLPGEIRRCWRLFRLPTSPRPAAKRRSTHVPIQNPDAHSPVETSRQPFRAVV</sequence>
<organism evidence="2 3">
    <name type="scientific">Sphaerosporella brunnea</name>
    <dbReference type="NCBI Taxonomy" id="1250544"/>
    <lineage>
        <taxon>Eukaryota</taxon>
        <taxon>Fungi</taxon>
        <taxon>Dikarya</taxon>
        <taxon>Ascomycota</taxon>
        <taxon>Pezizomycotina</taxon>
        <taxon>Pezizomycetes</taxon>
        <taxon>Pezizales</taxon>
        <taxon>Pyronemataceae</taxon>
        <taxon>Sphaerosporella</taxon>
    </lineage>
</organism>
<dbReference type="InParanoid" id="A0A5J5F3D9"/>
<dbReference type="AlphaFoldDB" id="A0A5J5F3D9"/>